<dbReference type="EMBL" id="CAJOBJ010226684">
    <property type="protein sequence ID" value="CAF5045423.1"/>
    <property type="molecule type" value="Genomic_DNA"/>
</dbReference>
<feature type="non-terminal residue" evidence="1">
    <location>
        <position position="57"/>
    </location>
</feature>
<evidence type="ECO:0000313" key="1">
    <source>
        <dbReference type="EMBL" id="CAF5045423.1"/>
    </source>
</evidence>
<accession>A0A8S3ECS0</accession>
<protein>
    <submittedName>
        <fullName evidence="1">Uncharacterized protein</fullName>
    </submittedName>
</protein>
<proteinExistence type="predicted"/>
<dbReference type="Proteomes" id="UP000681720">
    <property type="component" value="Unassembled WGS sequence"/>
</dbReference>
<evidence type="ECO:0000313" key="2">
    <source>
        <dbReference type="Proteomes" id="UP000681720"/>
    </source>
</evidence>
<organism evidence="1 2">
    <name type="scientific">Rotaria magnacalcarata</name>
    <dbReference type="NCBI Taxonomy" id="392030"/>
    <lineage>
        <taxon>Eukaryota</taxon>
        <taxon>Metazoa</taxon>
        <taxon>Spiralia</taxon>
        <taxon>Gnathifera</taxon>
        <taxon>Rotifera</taxon>
        <taxon>Eurotatoria</taxon>
        <taxon>Bdelloidea</taxon>
        <taxon>Philodinida</taxon>
        <taxon>Philodinidae</taxon>
        <taxon>Rotaria</taxon>
    </lineage>
</organism>
<feature type="non-terminal residue" evidence="1">
    <location>
        <position position="1"/>
    </location>
</feature>
<comment type="caution">
    <text evidence="1">The sequence shown here is derived from an EMBL/GenBank/DDBJ whole genome shotgun (WGS) entry which is preliminary data.</text>
</comment>
<name>A0A8S3ECS0_9BILA</name>
<gene>
    <name evidence="1" type="ORF">GIL414_LOCUS59662</name>
</gene>
<sequence>GVVEPHTSIEVRVIARLNDRLKFNEELIIFVDHSSPRSILITAQGTGALIVPDVPIF</sequence>
<dbReference type="AlphaFoldDB" id="A0A8S3ECS0"/>
<reference evidence="1" key="1">
    <citation type="submission" date="2021-02" db="EMBL/GenBank/DDBJ databases">
        <authorList>
            <person name="Nowell W R."/>
        </authorList>
    </citation>
    <scope>NUCLEOTIDE SEQUENCE</scope>
</reference>